<keyword evidence="1" id="KW-0560">Oxidoreductase</keyword>
<evidence type="ECO:0000313" key="5">
    <source>
        <dbReference type="EMBL" id="MDI5884855.1"/>
    </source>
</evidence>
<evidence type="ECO:0000256" key="1">
    <source>
        <dbReference type="ARBA" id="ARBA00023002"/>
    </source>
</evidence>
<evidence type="ECO:0000259" key="4">
    <source>
        <dbReference type="Pfam" id="PF13806"/>
    </source>
</evidence>
<dbReference type="RefSeq" id="WP_284726931.1">
    <property type="nucleotide sequence ID" value="NZ_CP136695.1"/>
</dbReference>
<keyword evidence="6" id="KW-1185">Reference proteome</keyword>
<dbReference type="PANTHER" id="PTHR40562">
    <property type="match status" value="1"/>
</dbReference>
<dbReference type="InterPro" id="IPR036922">
    <property type="entry name" value="Rieske_2Fe-2S_sf"/>
</dbReference>
<protein>
    <submittedName>
        <fullName evidence="5">Nitrite reductase small subunit NirD</fullName>
    </submittedName>
</protein>
<sequence>MTSPALATTSSTPLSSPSSATQDTSAATQSPLRWVTLCQREDLVPGSGVAAWLEADGHARQIALFTLPATADSDDLTLFAIDHHDPVSGANVIARGLLGDHAGEPLVISPLYKQRYRLSDGQCLDDDTLALTVWPVRLAGGEVQVQCQRADDAC</sequence>
<dbReference type="EMBL" id="JASCSA010000007">
    <property type="protein sequence ID" value="MDI5884855.1"/>
    <property type="molecule type" value="Genomic_DNA"/>
</dbReference>
<dbReference type="NCBIfam" id="TIGR02378">
    <property type="entry name" value="nirD_assim_sml"/>
    <property type="match status" value="1"/>
</dbReference>
<feature type="region of interest" description="Disordered" evidence="3">
    <location>
        <begin position="1"/>
        <end position="27"/>
    </location>
</feature>
<dbReference type="CDD" id="cd03529">
    <property type="entry name" value="Rieske_NirD"/>
    <property type="match status" value="1"/>
</dbReference>
<dbReference type="InterPro" id="IPR012748">
    <property type="entry name" value="Rieske-like_NirD"/>
</dbReference>
<comment type="caution">
    <text evidence="5">The sequence shown here is derived from an EMBL/GenBank/DDBJ whole genome shotgun (WGS) entry which is preliminary data.</text>
</comment>
<dbReference type="PROSITE" id="PS51300">
    <property type="entry name" value="NIRD"/>
    <property type="match status" value="1"/>
</dbReference>
<evidence type="ECO:0000256" key="3">
    <source>
        <dbReference type="SAM" id="MobiDB-lite"/>
    </source>
</evidence>
<organism evidence="5 6">
    <name type="scientific">Cobetia amphilecti</name>
    <dbReference type="NCBI Taxonomy" id="1055104"/>
    <lineage>
        <taxon>Bacteria</taxon>
        <taxon>Pseudomonadati</taxon>
        <taxon>Pseudomonadota</taxon>
        <taxon>Gammaproteobacteria</taxon>
        <taxon>Oceanospirillales</taxon>
        <taxon>Halomonadaceae</taxon>
        <taxon>Cobetia</taxon>
    </lineage>
</organism>
<accession>A0ABT6UQ76</accession>
<dbReference type="PANTHER" id="PTHR40562:SF1">
    <property type="entry name" value="NITRITE REDUCTASE (NADH) SMALL SUBUNIT"/>
    <property type="match status" value="1"/>
</dbReference>
<dbReference type="Gene3D" id="2.102.10.10">
    <property type="entry name" value="Rieske [2Fe-2S] iron-sulphur domain"/>
    <property type="match status" value="1"/>
</dbReference>
<gene>
    <name evidence="5" type="primary">nirD</name>
    <name evidence="5" type="ORF">QLT01_10875</name>
</gene>
<dbReference type="Proteomes" id="UP001229025">
    <property type="component" value="Unassembled WGS sequence"/>
</dbReference>
<evidence type="ECO:0000313" key="6">
    <source>
        <dbReference type="Proteomes" id="UP001229025"/>
    </source>
</evidence>
<dbReference type="GeneID" id="97327642"/>
<dbReference type="InterPro" id="IPR017881">
    <property type="entry name" value="NirD"/>
</dbReference>
<feature type="compositionally biased region" description="Low complexity" evidence="3">
    <location>
        <begin position="1"/>
        <end position="21"/>
    </location>
</feature>
<dbReference type="SUPFAM" id="SSF50022">
    <property type="entry name" value="ISP domain"/>
    <property type="match status" value="1"/>
</dbReference>
<name>A0ABT6UQ76_9GAMM</name>
<feature type="domain" description="Rieske-like [2Fe-2S]" evidence="4">
    <location>
        <begin position="33"/>
        <end position="146"/>
    </location>
</feature>
<reference evidence="6" key="1">
    <citation type="submission" date="2023-07" db="EMBL/GenBank/DDBJ databases">
        <title>Genome-based characterization of strain KMM 296 and proposal for reclassification of Cobetia litoralis and Cobetia pacifica, and emended description of the species Cobetia amphilecti and Cobetia marina.</title>
        <authorList>
            <person name="Balabanova L."/>
            <person name="Nedashkovskaya O."/>
        </authorList>
    </citation>
    <scope>NUCLEOTIDE SEQUENCE [LARGE SCALE GENOMIC DNA]</scope>
    <source>
        <strain evidence="6">NRIC 0815</strain>
    </source>
</reference>
<proteinExistence type="predicted"/>
<keyword evidence="2" id="KW-0534">Nitrate assimilation</keyword>
<dbReference type="Pfam" id="PF13806">
    <property type="entry name" value="Rieske_2"/>
    <property type="match status" value="1"/>
</dbReference>
<evidence type="ECO:0000256" key="2">
    <source>
        <dbReference type="ARBA" id="ARBA00023063"/>
    </source>
</evidence>